<dbReference type="Proteomes" id="UP000029964">
    <property type="component" value="Unassembled WGS sequence"/>
</dbReference>
<keyword evidence="2" id="KW-1185">Reference proteome</keyword>
<dbReference type="EMBL" id="JPKY01000109">
    <property type="protein sequence ID" value="KFH41942.1"/>
    <property type="molecule type" value="Genomic_DNA"/>
</dbReference>
<proteinExistence type="predicted"/>
<dbReference type="STRING" id="857340.A0A086SXW0"/>
<dbReference type="AlphaFoldDB" id="A0A086SXW0"/>
<evidence type="ECO:0000313" key="1">
    <source>
        <dbReference type="EMBL" id="KFH41942.1"/>
    </source>
</evidence>
<evidence type="ECO:0000313" key="2">
    <source>
        <dbReference type="Proteomes" id="UP000029964"/>
    </source>
</evidence>
<name>A0A086SXW0_HAPC1</name>
<accession>A0A086SXW0</accession>
<protein>
    <submittedName>
        <fullName evidence="1">Uncharacterized protein</fullName>
    </submittedName>
</protein>
<comment type="caution">
    <text evidence="1">The sequence shown here is derived from an EMBL/GenBank/DDBJ whole genome shotgun (WGS) entry which is preliminary data.</text>
</comment>
<organism evidence="1 2">
    <name type="scientific">Hapsidospora chrysogenum (strain ATCC 11550 / CBS 779.69 / DSM 880 / IAM 14645 / JCM 23072 / IMI 49137)</name>
    <name type="common">Acremonium chrysogenum</name>
    <dbReference type="NCBI Taxonomy" id="857340"/>
    <lineage>
        <taxon>Eukaryota</taxon>
        <taxon>Fungi</taxon>
        <taxon>Dikarya</taxon>
        <taxon>Ascomycota</taxon>
        <taxon>Pezizomycotina</taxon>
        <taxon>Sordariomycetes</taxon>
        <taxon>Hypocreomycetidae</taxon>
        <taxon>Hypocreales</taxon>
        <taxon>Bionectriaceae</taxon>
        <taxon>Hapsidospora</taxon>
    </lineage>
</organism>
<dbReference type="OrthoDB" id="5152379at2759"/>
<reference evidence="2" key="1">
    <citation type="journal article" date="2014" name="Genome Announc.">
        <title>Genome sequence and annotation of Acremonium chrysogenum, producer of the beta-lactam antibiotic cephalosporin C.</title>
        <authorList>
            <person name="Terfehr D."/>
            <person name="Dahlmann T.A."/>
            <person name="Specht T."/>
            <person name="Zadra I."/>
            <person name="Kuernsteiner H."/>
            <person name="Kueck U."/>
        </authorList>
    </citation>
    <scope>NUCLEOTIDE SEQUENCE [LARGE SCALE GENOMIC DNA]</scope>
    <source>
        <strain evidence="2">ATCC 11550 / CBS 779.69 / DSM 880 / IAM 14645 / JCM 23072 / IMI 49137</strain>
    </source>
</reference>
<dbReference type="HOGENOM" id="CLU_2922050_0_0_1"/>
<gene>
    <name evidence="1" type="ORF">ACRE_073400</name>
</gene>
<sequence>MLLDKISASVRIRQIITIGAEYMAVQDGEGIKAADNLNVEFHPKWSQDSVWDVARIGTGLL</sequence>